<dbReference type="InterPro" id="IPR052022">
    <property type="entry name" value="26kDa_periplasmic_antigen"/>
</dbReference>
<dbReference type="InterPro" id="IPR007497">
    <property type="entry name" value="SIMPL/DUF541"/>
</dbReference>
<dbReference type="GO" id="GO:0006974">
    <property type="term" value="P:DNA damage response"/>
    <property type="evidence" value="ECO:0007669"/>
    <property type="project" value="TreeGrafter"/>
</dbReference>
<evidence type="ECO:0000313" key="2">
    <source>
        <dbReference type="EMBL" id="RCX31778.1"/>
    </source>
</evidence>
<protein>
    <recommendedName>
        <fullName evidence="4">SIMPL domain-containing protein</fullName>
    </recommendedName>
</protein>
<dbReference type="Gene3D" id="3.30.70.2970">
    <property type="entry name" value="Protein of unknown function (DUF541), domain 2"/>
    <property type="match status" value="1"/>
</dbReference>
<evidence type="ECO:0008006" key="4">
    <source>
        <dbReference type="Google" id="ProtNLM"/>
    </source>
</evidence>
<dbReference type="AlphaFoldDB" id="A0A369CEW1"/>
<keyword evidence="1" id="KW-1133">Transmembrane helix</keyword>
<organism evidence="2 3">
    <name type="scientific">Thioalbus denitrificans</name>
    <dbReference type="NCBI Taxonomy" id="547122"/>
    <lineage>
        <taxon>Bacteria</taxon>
        <taxon>Pseudomonadati</taxon>
        <taxon>Pseudomonadota</taxon>
        <taxon>Gammaproteobacteria</taxon>
        <taxon>Chromatiales</taxon>
        <taxon>Ectothiorhodospiraceae</taxon>
        <taxon>Thioalbus</taxon>
    </lineage>
</organism>
<proteinExistence type="predicted"/>
<gene>
    <name evidence="2" type="ORF">DFQ59_102125</name>
</gene>
<evidence type="ECO:0000256" key="1">
    <source>
        <dbReference type="SAM" id="Phobius"/>
    </source>
</evidence>
<sequence>MNSKGTWWGAALVLAAGIALGGWFVGQGFLEGRQADRHVTVKGFAERIVKADLALWPMRFVATGNDLTQVQEKLRSDAAAVLAFLADAGIPREAVELQSVEVTDLLAQAYRSGPVESRFIVAQTLMVRTDDVDRIIQASQKLDVLVDAGVVLSSEMGPSGSGPFYLFTRLNDLKPEMIAEATRNARAAARQFAEDSGSALGGIRTANQGLFQILPRDDTPGMMESRQVMKTVRVVSTIQYLLQD</sequence>
<name>A0A369CEW1_9GAMM</name>
<reference evidence="2 3" key="1">
    <citation type="submission" date="2018-07" db="EMBL/GenBank/DDBJ databases">
        <title>Genomic Encyclopedia of Type Strains, Phase IV (KMG-IV): sequencing the most valuable type-strain genomes for metagenomic binning, comparative biology and taxonomic classification.</title>
        <authorList>
            <person name="Goeker M."/>
        </authorList>
    </citation>
    <scope>NUCLEOTIDE SEQUENCE [LARGE SCALE GENOMIC DNA]</scope>
    <source>
        <strain evidence="2 3">DSM 26407</strain>
    </source>
</reference>
<dbReference type="PANTHER" id="PTHR34387:SF2">
    <property type="entry name" value="SLR1258 PROTEIN"/>
    <property type="match status" value="1"/>
</dbReference>
<keyword evidence="1" id="KW-0812">Transmembrane</keyword>
<dbReference type="InterPro" id="IPR016907">
    <property type="entry name" value="UCP029033"/>
</dbReference>
<dbReference type="Pfam" id="PF04402">
    <property type="entry name" value="SIMPL"/>
    <property type="match status" value="1"/>
</dbReference>
<accession>A0A369CEW1</accession>
<dbReference type="Gene3D" id="3.30.110.170">
    <property type="entry name" value="Protein of unknown function (DUF541), domain 1"/>
    <property type="match status" value="1"/>
</dbReference>
<comment type="caution">
    <text evidence="2">The sequence shown here is derived from an EMBL/GenBank/DDBJ whole genome shotgun (WGS) entry which is preliminary data.</text>
</comment>
<feature type="transmembrane region" description="Helical" evidence="1">
    <location>
        <begin position="6"/>
        <end position="25"/>
    </location>
</feature>
<dbReference type="EMBL" id="QPJY01000002">
    <property type="protein sequence ID" value="RCX31778.1"/>
    <property type="molecule type" value="Genomic_DNA"/>
</dbReference>
<dbReference type="RefSeq" id="WP_114278624.1">
    <property type="nucleotide sequence ID" value="NZ_QPJY01000002.1"/>
</dbReference>
<dbReference type="OrthoDB" id="9806540at2"/>
<dbReference type="PIRSF" id="PIRSF029033">
    <property type="entry name" value="UCP029033"/>
    <property type="match status" value="1"/>
</dbReference>
<dbReference type="PANTHER" id="PTHR34387">
    <property type="entry name" value="SLR1258 PROTEIN"/>
    <property type="match status" value="1"/>
</dbReference>
<evidence type="ECO:0000313" key="3">
    <source>
        <dbReference type="Proteomes" id="UP000252707"/>
    </source>
</evidence>
<keyword evidence="1" id="KW-0472">Membrane</keyword>
<keyword evidence="3" id="KW-1185">Reference proteome</keyword>
<dbReference type="Proteomes" id="UP000252707">
    <property type="component" value="Unassembled WGS sequence"/>
</dbReference>